<accession>A0A0D2F1U4</accession>
<sequence>MASGVLLPTLTALIGLGGFIVGIHSFVAPASAAQIYGVDVVRIHSTAASKEKTDDDDKSVLQDDGRRHLAYIHSLGIRNLVIGITILILTWEWQFGQSTLAEQAAVQKCLGIVIDVGALTPIVDAVVAWRAGRGREERWDGVGTKAALLHATRSLFWLTGGLWCLSGNAGLH</sequence>
<dbReference type="EMBL" id="KN847320">
    <property type="protein sequence ID" value="KIW53919.1"/>
    <property type="molecule type" value="Genomic_DNA"/>
</dbReference>
<organism evidence="1 2">
    <name type="scientific">Exophiala xenobiotica</name>
    <dbReference type="NCBI Taxonomy" id="348802"/>
    <lineage>
        <taxon>Eukaryota</taxon>
        <taxon>Fungi</taxon>
        <taxon>Dikarya</taxon>
        <taxon>Ascomycota</taxon>
        <taxon>Pezizomycotina</taxon>
        <taxon>Eurotiomycetes</taxon>
        <taxon>Chaetothyriomycetidae</taxon>
        <taxon>Chaetothyriales</taxon>
        <taxon>Herpotrichiellaceae</taxon>
        <taxon>Exophiala</taxon>
    </lineage>
</organism>
<dbReference type="OrthoDB" id="5316097at2759"/>
<gene>
    <name evidence="1" type="ORF">PV05_06327</name>
</gene>
<dbReference type="InterPro" id="IPR025363">
    <property type="entry name" value="DUF4267"/>
</dbReference>
<keyword evidence="2" id="KW-1185">Reference proteome</keyword>
<dbReference type="Proteomes" id="UP000054342">
    <property type="component" value="Unassembled WGS sequence"/>
</dbReference>
<name>A0A0D2F1U4_9EURO</name>
<proteinExistence type="predicted"/>
<dbReference type="HOGENOM" id="CLU_132746_0_0_1"/>
<reference evidence="1 2" key="1">
    <citation type="submission" date="2015-01" db="EMBL/GenBank/DDBJ databases">
        <title>The Genome Sequence of Exophiala xenobiotica CBS118157.</title>
        <authorList>
            <consortium name="The Broad Institute Genomics Platform"/>
            <person name="Cuomo C."/>
            <person name="de Hoog S."/>
            <person name="Gorbushina A."/>
            <person name="Stielow B."/>
            <person name="Teixiera M."/>
            <person name="Abouelleil A."/>
            <person name="Chapman S.B."/>
            <person name="Priest M."/>
            <person name="Young S.K."/>
            <person name="Wortman J."/>
            <person name="Nusbaum C."/>
            <person name="Birren B."/>
        </authorList>
    </citation>
    <scope>NUCLEOTIDE SEQUENCE [LARGE SCALE GENOMIC DNA]</scope>
    <source>
        <strain evidence="1 2">CBS 118157</strain>
    </source>
</reference>
<protein>
    <submittedName>
        <fullName evidence="1">Uncharacterized protein</fullName>
    </submittedName>
</protein>
<evidence type="ECO:0000313" key="2">
    <source>
        <dbReference type="Proteomes" id="UP000054342"/>
    </source>
</evidence>
<dbReference type="RefSeq" id="XP_013314503.1">
    <property type="nucleotide sequence ID" value="XM_013459049.1"/>
</dbReference>
<dbReference type="AlphaFoldDB" id="A0A0D2F1U4"/>
<dbReference type="GeneID" id="25328235"/>
<evidence type="ECO:0000313" key="1">
    <source>
        <dbReference type="EMBL" id="KIW53919.1"/>
    </source>
</evidence>
<dbReference type="Pfam" id="PF14087">
    <property type="entry name" value="DUF4267"/>
    <property type="match status" value="1"/>
</dbReference>